<organism evidence="4">
    <name type="scientific">Nymphaea colorata</name>
    <name type="common">pocket water lily</name>
    <dbReference type="NCBI Taxonomy" id="210225"/>
    <lineage>
        <taxon>Eukaryota</taxon>
        <taxon>Viridiplantae</taxon>
        <taxon>Streptophyta</taxon>
        <taxon>Embryophyta</taxon>
        <taxon>Tracheophyta</taxon>
        <taxon>Spermatophyta</taxon>
        <taxon>Magnoliopsida</taxon>
        <taxon>Nymphaeales</taxon>
        <taxon>Nymphaeaceae</taxon>
        <taxon>Nymphaea</taxon>
    </lineage>
</organism>
<dbReference type="NCBIfam" id="TIGR00756">
    <property type="entry name" value="PPR"/>
    <property type="match status" value="6"/>
</dbReference>
<dbReference type="Pfam" id="PF13041">
    <property type="entry name" value="PPR_2"/>
    <property type="match status" value="4"/>
</dbReference>
<feature type="repeat" description="PPR" evidence="3">
    <location>
        <begin position="313"/>
        <end position="347"/>
    </location>
</feature>
<dbReference type="Gene3D" id="1.25.40.10">
    <property type="entry name" value="Tetratricopeptide repeat domain"/>
    <property type="match status" value="4"/>
</dbReference>
<dbReference type="Pfam" id="PF20430">
    <property type="entry name" value="Eplus_motif"/>
    <property type="match status" value="1"/>
</dbReference>
<feature type="repeat" description="PPR" evidence="3">
    <location>
        <begin position="212"/>
        <end position="246"/>
    </location>
</feature>
<dbReference type="Pfam" id="PF20431">
    <property type="entry name" value="E_motif"/>
    <property type="match status" value="1"/>
</dbReference>
<dbReference type="AlphaFoldDB" id="A0A5K0YNH6"/>
<dbReference type="InterPro" id="IPR011990">
    <property type="entry name" value="TPR-like_helical_dom_sf"/>
</dbReference>
<keyword evidence="2" id="KW-0677">Repeat</keyword>
<dbReference type="PROSITE" id="PS51375">
    <property type="entry name" value="PPR"/>
    <property type="match status" value="5"/>
</dbReference>
<dbReference type="FunFam" id="1.25.40.10:FF:000348">
    <property type="entry name" value="Pentatricopeptide repeat-containing protein chloroplastic"/>
    <property type="match status" value="1"/>
</dbReference>
<dbReference type="InterPro" id="IPR002885">
    <property type="entry name" value="PPR_rpt"/>
</dbReference>
<evidence type="ECO:0008006" key="5">
    <source>
        <dbReference type="Google" id="ProtNLM"/>
    </source>
</evidence>
<dbReference type="InterPro" id="IPR046848">
    <property type="entry name" value="E_motif"/>
</dbReference>
<dbReference type="OrthoDB" id="185373at2759"/>
<evidence type="ECO:0000256" key="3">
    <source>
        <dbReference type="PROSITE-ProRule" id="PRU00708"/>
    </source>
</evidence>
<dbReference type="EMBL" id="LR721777">
    <property type="protein sequence ID" value="VVV78193.1"/>
    <property type="molecule type" value="Genomic_DNA"/>
</dbReference>
<protein>
    <recommendedName>
        <fullName evidence="5">Pentacotripeptide-repeat region of PRORP domain-containing protein</fullName>
    </recommendedName>
</protein>
<dbReference type="PANTHER" id="PTHR47926:SF436">
    <property type="entry name" value="PENTATRICOPEPTIDE REPEAT-CONTAINING PROTEIN ELI1, CHLOROPLASTIC-LIKE ISOFORM X2"/>
    <property type="match status" value="1"/>
</dbReference>
<evidence type="ECO:0000256" key="1">
    <source>
        <dbReference type="ARBA" id="ARBA00006643"/>
    </source>
</evidence>
<dbReference type="GO" id="GO:0009451">
    <property type="term" value="P:RNA modification"/>
    <property type="evidence" value="ECO:0007669"/>
    <property type="project" value="InterPro"/>
</dbReference>
<dbReference type="Pfam" id="PF01535">
    <property type="entry name" value="PPR"/>
    <property type="match status" value="4"/>
</dbReference>
<dbReference type="SUPFAM" id="SSF48452">
    <property type="entry name" value="TPR-like"/>
    <property type="match status" value="1"/>
</dbReference>
<dbReference type="GO" id="GO:0003729">
    <property type="term" value="F:mRNA binding"/>
    <property type="evidence" value="ECO:0007669"/>
    <property type="project" value="UniProtKB-ARBA"/>
</dbReference>
<evidence type="ECO:0000256" key="2">
    <source>
        <dbReference type="ARBA" id="ARBA00022737"/>
    </source>
</evidence>
<accession>A0A5K0YNH6</accession>
<dbReference type="FunFam" id="1.25.40.10:FF:000427">
    <property type="entry name" value="Pentatricopeptide repeat-containing protein chloroplastic"/>
    <property type="match status" value="1"/>
</dbReference>
<feature type="repeat" description="PPR" evidence="3">
    <location>
        <begin position="445"/>
        <end position="479"/>
    </location>
</feature>
<dbReference type="OMA" id="FSWNVAI"/>
<proteinExistence type="inferred from homology"/>
<evidence type="ECO:0000313" key="4">
    <source>
        <dbReference type="EMBL" id="VVV78193.1"/>
    </source>
</evidence>
<dbReference type="InterPro" id="IPR046960">
    <property type="entry name" value="PPR_At4g14850-like_plant"/>
</dbReference>
<name>A0A5K0YNH6_9MAGN</name>
<dbReference type="InterPro" id="IPR046849">
    <property type="entry name" value="E2_motif"/>
</dbReference>
<feature type="repeat" description="PPR" evidence="3">
    <location>
        <begin position="480"/>
        <end position="510"/>
    </location>
</feature>
<comment type="similarity">
    <text evidence="1">Belongs to the PPR family. PCMP-H subfamily.</text>
</comment>
<reference evidence="4" key="1">
    <citation type="submission" date="2019-09" db="EMBL/GenBank/DDBJ databases">
        <authorList>
            <person name="Zhang L."/>
        </authorList>
    </citation>
    <scope>NUCLEOTIDE SEQUENCE</scope>
</reference>
<dbReference type="Gramene" id="NC12G0249700.1">
    <property type="protein sequence ID" value="NC12G0249700.1:cds"/>
    <property type="gene ID" value="NC12G0249700"/>
</dbReference>
<gene>
    <name evidence="4" type="ORF">NYM_LOCUS9120</name>
</gene>
<sequence length="660" mass="73982">MIRFFLHQTVIIRPLLPISPYLLHARSLHLHQKPEWRAKCSSIQMHPVLGVLEKCTTMSHLKQLQAQMITTGLIQDMFAGSQMMGFLAAGQVPGGLDHCLAILNKMENSDSSLWNSAIRGFSDNDDPKQAVVVYKQMLLMDVQPDKYTFPLILKACGRFRVVGRIGEELHGHVLKLGFDMDVYVQNALIHVRCVRGQVLDARQLFFQMPQRDLVSWNSMINGYVQCGLPEEAIGFFREMEAVGVQPDVVTMIAVASASARLGRLDVGRWVRDLIIQKRIAFTTKLRNALMDMYVKCGCLESARKIFDEMPTRTVVSWTTMVVGYSKHGELSEARQLFDEMPNTDIVPWNAMLSGYVQCKRPKEALSLFHEMQSTPVRANEVTMSILLSSCSQLGALDIGQWVHHYIDKHNICYTVELGTALVDMYAKCGNINRSLRVFREIPEKNALTWTAMITGLASHGHGRDAISLFSEMINRGYLPDDITFLGVLSACCHNGFVDEGRHFFSQMTSRFNLMPKSKHYACMVDLLGRAGLLGEALELIEQKATMADAVVWGAFFFACRAHGNVEMGELAASKLLELDPGDSGIYVLLANLYTEANMPDKATKARKMMKDRGIEKTPGCSLIEVNGVVNEFIVRDKSHPKTEEIYACLTEMAKHIQMGG</sequence>
<dbReference type="FunFam" id="1.25.40.10:FF:000690">
    <property type="entry name" value="Pentatricopeptide repeat-containing protein"/>
    <property type="match status" value="1"/>
</dbReference>
<dbReference type="PANTHER" id="PTHR47926">
    <property type="entry name" value="PENTATRICOPEPTIDE REPEAT-CONTAINING PROTEIN"/>
    <property type="match status" value="1"/>
</dbReference>
<feature type="repeat" description="PPR" evidence="3">
    <location>
        <begin position="110"/>
        <end position="144"/>
    </location>
</feature>